<reference evidence="11 12" key="1">
    <citation type="submission" date="2018-04" db="EMBL/GenBank/DDBJ databases">
        <title>Altererythrobacter sp. HME9302 genome sequencing and assembly.</title>
        <authorList>
            <person name="Kang H."/>
            <person name="Kim H."/>
            <person name="Joh K."/>
        </authorList>
    </citation>
    <scope>NUCLEOTIDE SEQUENCE [LARGE SCALE GENOMIC DNA]</scope>
    <source>
        <strain evidence="11 12">HME9302</strain>
    </source>
</reference>
<keyword evidence="7 9" id="KW-0811">Translocation</keyword>
<accession>A0A369Q6X9</accession>
<evidence type="ECO:0000256" key="7">
    <source>
        <dbReference type="ARBA" id="ARBA00023010"/>
    </source>
</evidence>
<evidence type="ECO:0000256" key="5">
    <source>
        <dbReference type="ARBA" id="ARBA00022927"/>
    </source>
</evidence>
<dbReference type="PRINTS" id="PR01650">
    <property type="entry name" value="SECETRNLCASE"/>
</dbReference>
<evidence type="ECO:0000256" key="8">
    <source>
        <dbReference type="ARBA" id="ARBA00023136"/>
    </source>
</evidence>
<proteinExistence type="inferred from homology"/>
<dbReference type="GO" id="GO:0065002">
    <property type="term" value="P:intracellular protein transmembrane transport"/>
    <property type="evidence" value="ECO:0007669"/>
    <property type="project" value="UniProtKB-UniRule"/>
</dbReference>
<dbReference type="GO" id="GO:0009306">
    <property type="term" value="P:protein secretion"/>
    <property type="evidence" value="ECO:0007669"/>
    <property type="project" value="UniProtKB-UniRule"/>
</dbReference>
<dbReference type="PANTHER" id="PTHR33910:SF1">
    <property type="entry name" value="PROTEIN TRANSLOCASE SUBUNIT SECE"/>
    <property type="match status" value="1"/>
</dbReference>
<dbReference type="Proteomes" id="UP000253727">
    <property type="component" value="Unassembled WGS sequence"/>
</dbReference>
<keyword evidence="5 9" id="KW-0653">Protein transport</keyword>
<dbReference type="Gene3D" id="1.20.5.1030">
    <property type="entry name" value="Preprotein translocase secy subunit"/>
    <property type="match status" value="1"/>
</dbReference>
<protein>
    <recommendedName>
        <fullName evidence="9">Protein translocase subunit SecE</fullName>
    </recommendedName>
</protein>
<dbReference type="GO" id="GO:0043952">
    <property type="term" value="P:protein transport by the Sec complex"/>
    <property type="evidence" value="ECO:0007669"/>
    <property type="project" value="UniProtKB-UniRule"/>
</dbReference>
<dbReference type="PROSITE" id="PS01067">
    <property type="entry name" value="SECE_SEC61G"/>
    <property type="match status" value="1"/>
</dbReference>
<keyword evidence="2 9" id="KW-0813">Transport</keyword>
<dbReference type="InterPro" id="IPR005807">
    <property type="entry name" value="SecE_bac"/>
</dbReference>
<keyword evidence="12" id="KW-1185">Reference proteome</keyword>
<comment type="subunit">
    <text evidence="9">Component of the Sec protein translocase complex. Heterotrimer consisting of SecY, SecE and SecG subunits. The heterotrimers can form oligomers, although 1 heterotrimer is thought to be able to translocate proteins. Interacts with the ribosome. Interacts with SecDF, and other proteins may be involved. Interacts with SecA.</text>
</comment>
<comment type="similarity">
    <text evidence="9">Belongs to the SecE/SEC61-gamma family.</text>
</comment>
<dbReference type="NCBIfam" id="TIGR00964">
    <property type="entry name" value="secE_bact"/>
    <property type="match status" value="1"/>
</dbReference>
<dbReference type="EMBL" id="QBKA01000002">
    <property type="protein sequence ID" value="RDC60611.1"/>
    <property type="molecule type" value="Genomic_DNA"/>
</dbReference>
<feature type="region of interest" description="Disordered" evidence="10">
    <location>
        <begin position="1"/>
        <end position="23"/>
    </location>
</feature>
<evidence type="ECO:0000256" key="6">
    <source>
        <dbReference type="ARBA" id="ARBA00022989"/>
    </source>
</evidence>
<keyword evidence="4 9" id="KW-0812">Transmembrane</keyword>
<sequence>MADDRNAAKPPASAAPAKTRTSPGEFIRQVRTEASKVVWPTRQETITTAIFVGILTVILSLFFLGIDSVFGNVVEWLLTLA</sequence>
<comment type="subcellular location">
    <subcellularLocation>
        <location evidence="9">Cell membrane</location>
        <topology evidence="9">Single-pass membrane protein</topology>
    </subcellularLocation>
    <subcellularLocation>
        <location evidence="1">Membrane</location>
    </subcellularLocation>
</comment>
<keyword evidence="3 9" id="KW-1003">Cell membrane</keyword>
<evidence type="ECO:0000313" key="11">
    <source>
        <dbReference type="EMBL" id="RDC60611.1"/>
    </source>
</evidence>
<evidence type="ECO:0000256" key="2">
    <source>
        <dbReference type="ARBA" id="ARBA00022448"/>
    </source>
</evidence>
<dbReference type="PANTHER" id="PTHR33910">
    <property type="entry name" value="PROTEIN TRANSLOCASE SUBUNIT SECE"/>
    <property type="match status" value="1"/>
</dbReference>
<dbReference type="InterPro" id="IPR001901">
    <property type="entry name" value="Translocase_SecE/Sec61-g"/>
</dbReference>
<dbReference type="Pfam" id="PF00584">
    <property type="entry name" value="SecE"/>
    <property type="match status" value="1"/>
</dbReference>
<evidence type="ECO:0000256" key="4">
    <source>
        <dbReference type="ARBA" id="ARBA00022692"/>
    </source>
</evidence>
<dbReference type="HAMAP" id="MF_00422">
    <property type="entry name" value="SecE"/>
    <property type="match status" value="1"/>
</dbReference>
<dbReference type="RefSeq" id="WP_115366742.1">
    <property type="nucleotide sequence ID" value="NZ_QBKA01000002.1"/>
</dbReference>
<evidence type="ECO:0000256" key="10">
    <source>
        <dbReference type="SAM" id="MobiDB-lite"/>
    </source>
</evidence>
<comment type="function">
    <text evidence="9">Essential subunit of the Sec protein translocation channel SecYEG. Clamps together the 2 halves of SecY. May contact the channel plug during translocation.</text>
</comment>
<gene>
    <name evidence="9" type="primary">secE</name>
    <name evidence="11" type="ORF">HME9302_01824</name>
</gene>
<dbReference type="GO" id="GO:0005886">
    <property type="term" value="C:plasma membrane"/>
    <property type="evidence" value="ECO:0007669"/>
    <property type="project" value="UniProtKB-SubCell"/>
</dbReference>
<name>A0A369Q6X9_9SPHN</name>
<keyword evidence="6 9" id="KW-1133">Transmembrane helix</keyword>
<organism evidence="11 12">
    <name type="scientific">Alteripontixanthobacter maritimus</name>
    <dbReference type="NCBI Taxonomy" id="2161824"/>
    <lineage>
        <taxon>Bacteria</taxon>
        <taxon>Pseudomonadati</taxon>
        <taxon>Pseudomonadota</taxon>
        <taxon>Alphaproteobacteria</taxon>
        <taxon>Sphingomonadales</taxon>
        <taxon>Erythrobacteraceae</taxon>
        <taxon>Alteripontixanthobacter</taxon>
    </lineage>
</organism>
<dbReference type="GO" id="GO:0006605">
    <property type="term" value="P:protein targeting"/>
    <property type="evidence" value="ECO:0007669"/>
    <property type="project" value="UniProtKB-UniRule"/>
</dbReference>
<dbReference type="AlphaFoldDB" id="A0A369Q6X9"/>
<evidence type="ECO:0000256" key="3">
    <source>
        <dbReference type="ARBA" id="ARBA00022475"/>
    </source>
</evidence>
<evidence type="ECO:0000256" key="9">
    <source>
        <dbReference type="HAMAP-Rule" id="MF_00422"/>
    </source>
</evidence>
<comment type="caution">
    <text evidence="11">The sequence shown here is derived from an EMBL/GenBank/DDBJ whole genome shotgun (WGS) entry which is preliminary data.</text>
</comment>
<dbReference type="OrthoDB" id="9812738at2"/>
<feature type="transmembrane region" description="Helical" evidence="9">
    <location>
        <begin position="46"/>
        <end position="66"/>
    </location>
</feature>
<keyword evidence="8 9" id="KW-0472">Membrane</keyword>
<dbReference type="InterPro" id="IPR038379">
    <property type="entry name" value="SecE_sf"/>
</dbReference>
<dbReference type="GO" id="GO:0008320">
    <property type="term" value="F:protein transmembrane transporter activity"/>
    <property type="evidence" value="ECO:0007669"/>
    <property type="project" value="UniProtKB-UniRule"/>
</dbReference>
<feature type="compositionally biased region" description="Low complexity" evidence="10">
    <location>
        <begin position="8"/>
        <end position="23"/>
    </location>
</feature>
<evidence type="ECO:0000256" key="1">
    <source>
        <dbReference type="ARBA" id="ARBA00004370"/>
    </source>
</evidence>
<evidence type="ECO:0000313" key="12">
    <source>
        <dbReference type="Proteomes" id="UP000253727"/>
    </source>
</evidence>